<accession>A0AAN9YJP1</accession>
<proteinExistence type="predicted"/>
<organism evidence="2 3">
    <name type="scientific">Cytospora paraplurivora</name>
    <dbReference type="NCBI Taxonomy" id="2898453"/>
    <lineage>
        <taxon>Eukaryota</taxon>
        <taxon>Fungi</taxon>
        <taxon>Dikarya</taxon>
        <taxon>Ascomycota</taxon>
        <taxon>Pezizomycotina</taxon>
        <taxon>Sordariomycetes</taxon>
        <taxon>Sordariomycetidae</taxon>
        <taxon>Diaporthales</taxon>
        <taxon>Cytosporaceae</taxon>
        <taxon>Cytospora</taxon>
    </lineage>
</organism>
<evidence type="ECO:0000256" key="1">
    <source>
        <dbReference type="SAM" id="MobiDB-lite"/>
    </source>
</evidence>
<feature type="compositionally biased region" description="Low complexity" evidence="1">
    <location>
        <begin position="348"/>
        <end position="365"/>
    </location>
</feature>
<gene>
    <name evidence="2" type="ORF">SLS53_001798</name>
</gene>
<reference evidence="2 3" key="1">
    <citation type="journal article" date="2023" name="PLoS ONE">
        <title>Cytospora paraplurivora sp. nov. isolated from orchards with fruit tree decline syndrome in Ontario, Canada.</title>
        <authorList>
            <person name="Ilyukhin E."/>
            <person name="Nguyen H.D.T."/>
            <person name="Castle A.J."/>
            <person name="Ellouze W."/>
        </authorList>
    </citation>
    <scope>NUCLEOTIDE SEQUENCE [LARGE SCALE GENOMIC DNA]</scope>
    <source>
        <strain evidence="2 3">FDS-564</strain>
    </source>
</reference>
<comment type="caution">
    <text evidence="2">The sequence shown here is derived from an EMBL/GenBank/DDBJ whole genome shotgun (WGS) entry which is preliminary data.</text>
</comment>
<keyword evidence="3" id="KW-1185">Reference proteome</keyword>
<evidence type="ECO:0000313" key="3">
    <source>
        <dbReference type="Proteomes" id="UP001320245"/>
    </source>
</evidence>
<protein>
    <submittedName>
        <fullName evidence="2">Uncharacterized protein</fullName>
    </submittedName>
</protein>
<name>A0AAN9YJP1_9PEZI</name>
<feature type="region of interest" description="Disordered" evidence="1">
    <location>
        <begin position="340"/>
        <end position="365"/>
    </location>
</feature>
<dbReference type="AlphaFoldDB" id="A0AAN9YJP1"/>
<evidence type="ECO:0000313" key="2">
    <source>
        <dbReference type="EMBL" id="KAK7747543.1"/>
    </source>
</evidence>
<sequence length="447" mass="48794">MAVKSEPHTDELSPVSSVFGHDALQQTYCHLGVHEDNSIKVLVHRFNRQEDGSGVTQEQTLLGSQFTLPSQNPPSYTELELVIITIHVPFQLRQLEMLLHCLHKGPDVHRPLATTGYTPFSYMAELLFEHLSSCNHAAGNDGDDKLLTVLCQCFQIFLRQGADPNTLVGGRPLLFRLLEAPVATRAYGSFWDCVLVLARVAIPVSDHHQHDHCGANNHGPNALHALLEGISGGGSSITRGTVSAPTPTSAVSMETQNRVQLTILLIRRLAELGRLDDRGPRGLSAFQLYVRDFTGRDSQHSNYEHHFFRVGAEFIRHGADTDGVLPRGFAEDVGAAFRTGTFGLPGRQQQQQQQQQQGSSTTTTNTSTIVAATPLWVAIWISACQLALSGDEVGVDEHLSVLQYCIKGQIHAEALRMLLPEPATAAILASPETTGSEGSSDEGNYTW</sequence>
<dbReference type="EMBL" id="JAJSPL020000004">
    <property type="protein sequence ID" value="KAK7747543.1"/>
    <property type="molecule type" value="Genomic_DNA"/>
</dbReference>
<dbReference type="Proteomes" id="UP001320245">
    <property type="component" value="Unassembled WGS sequence"/>
</dbReference>